<evidence type="ECO:0000256" key="2">
    <source>
        <dbReference type="ARBA" id="ARBA00001947"/>
    </source>
</evidence>
<comment type="caution">
    <text evidence="17">The sequence shown here is derived from an EMBL/GenBank/DDBJ whole genome shotgun (WGS) entry which is preliminary data.</text>
</comment>
<evidence type="ECO:0000313" key="17">
    <source>
        <dbReference type="EMBL" id="TGZ11546.1"/>
    </source>
</evidence>
<dbReference type="PROSITE" id="PS51257">
    <property type="entry name" value="PROKAR_LIPOPROTEIN"/>
    <property type="match status" value="1"/>
</dbReference>
<evidence type="ECO:0000256" key="3">
    <source>
        <dbReference type="ARBA" id="ARBA00010136"/>
    </source>
</evidence>
<dbReference type="EMBL" id="SRZK01000022">
    <property type="protein sequence ID" value="TGZ11546.1"/>
    <property type="molecule type" value="Genomic_DNA"/>
</dbReference>
<evidence type="ECO:0000256" key="8">
    <source>
        <dbReference type="ARBA" id="ARBA00022801"/>
    </source>
</evidence>
<feature type="chain" id="PRO_5045109813" description="Aminopeptidase N" evidence="14">
    <location>
        <begin position="23"/>
        <end position="515"/>
    </location>
</feature>
<evidence type="ECO:0000259" key="16">
    <source>
        <dbReference type="Pfam" id="PF17900"/>
    </source>
</evidence>
<dbReference type="SUPFAM" id="SSF55486">
    <property type="entry name" value="Metalloproteases ('zincins'), catalytic domain"/>
    <property type="match status" value="1"/>
</dbReference>
<proteinExistence type="inferred from homology"/>
<protein>
    <recommendedName>
        <fullName evidence="5">Aminopeptidase N</fullName>
        <ecNumber evidence="4">3.4.11.2</ecNumber>
    </recommendedName>
    <alternativeName>
        <fullName evidence="11">Alanine aminopeptidase</fullName>
    </alternativeName>
    <alternativeName>
        <fullName evidence="12">Lysyl aminopeptidase</fullName>
    </alternativeName>
</protein>
<dbReference type="InterPro" id="IPR045357">
    <property type="entry name" value="Aminopeptidase_N-like_N"/>
</dbReference>
<dbReference type="Gene3D" id="1.10.390.10">
    <property type="entry name" value="Neutral Protease Domain 2"/>
    <property type="match status" value="1"/>
</dbReference>
<dbReference type="InterPro" id="IPR050344">
    <property type="entry name" value="Peptidase_M1_aminopeptidases"/>
</dbReference>
<dbReference type="Pfam" id="PF17900">
    <property type="entry name" value="Peptidase_M1_N"/>
    <property type="match status" value="1"/>
</dbReference>
<dbReference type="PANTHER" id="PTHR11533">
    <property type="entry name" value="PROTEASE M1 ZINC METALLOPROTEASE"/>
    <property type="match status" value="1"/>
</dbReference>
<dbReference type="Pfam" id="PF01433">
    <property type="entry name" value="Peptidase_M1"/>
    <property type="match status" value="1"/>
</dbReference>
<feature type="domain" description="Peptidase M1 membrane alanine aminopeptidase" evidence="15">
    <location>
        <begin position="366"/>
        <end position="504"/>
    </location>
</feature>
<organism evidence="17 18">
    <name type="scientific">Streptomyces rhizosphaericola</name>
    <dbReference type="NCBI Taxonomy" id="2564098"/>
    <lineage>
        <taxon>Bacteria</taxon>
        <taxon>Bacillati</taxon>
        <taxon>Actinomycetota</taxon>
        <taxon>Actinomycetes</taxon>
        <taxon>Kitasatosporales</taxon>
        <taxon>Streptomycetaceae</taxon>
        <taxon>Streptomyces</taxon>
    </lineage>
</organism>
<dbReference type="RefSeq" id="WP_136015529.1">
    <property type="nucleotide sequence ID" value="NZ_SRZK01000022.1"/>
</dbReference>
<dbReference type="Gene3D" id="2.60.40.1730">
    <property type="entry name" value="tricorn interacting facor f3 domain"/>
    <property type="match status" value="1"/>
</dbReference>
<dbReference type="InterPro" id="IPR042097">
    <property type="entry name" value="Aminopeptidase_N-like_N_sf"/>
</dbReference>
<evidence type="ECO:0000256" key="5">
    <source>
        <dbReference type="ARBA" id="ARBA00015611"/>
    </source>
</evidence>
<evidence type="ECO:0000256" key="6">
    <source>
        <dbReference type="ARBA" id="ARBA00022670"/>
    </source>
</evidence>
<evidence type="ECO:0000256" key="14">
    <source>
        <dbReference type="SAM" id="SignalP"/>
    </source>
</evidence>
<dbReference type="InterPro" id="IPR027268">
    <property type="entry name" value="Peptidase_M4/M1_CTD_sf"/>
</dbReference>
<keyword evidence="8" id="KW-0378">Hydrolase</keyword>
<evidence type="ECO:0000256" key="11">
    <source>
        <dbReference type="ARBA" id="ARBA00029811"/>
    </source>
</evidence>
<evidence type="ECO:0000256" key="1">
    <source>
        <dbReference type="ARBA" id="ARBA00000098"/>
    </source>
</evidence>
<keyword evidence="18" id="KW-1185">Reference proteome</keyword>
<keyword evidence="6" id="KW-0645">Protease</keyword>
<evidence type="ECO:0000256" key="4">
    <source>
        <dbReference type="ARBA" id="ARBA00012564"/>
    </source>
</evidence>
<dbReference type="InterPro" id="IPR014782">
    <property type="entry name" value="Peptidase_M1_dom"/>
</dbReference>
<reference evidence="17 18" key="1">
    <citation type="submission" date="2019-04" db="EMBL/GenBank/DDBJ databases">
        <title>Streptomyces rhizosphaericola sp. nov., an actinobacterium isolated from the wheat rhizosphere.</title>
        <authorList>
            <person name="Vargas Hoyos H.A."/>
            <person name="Santos S.N."/>
            <person name="Genuario D.B."/>
            <person name="Melo I.S."/>
            <person name="Da Silva L.J."/>
            <person name="Da Silva F.S.P."/>
            <person name="Zucchi T.D."/>
        </authorList>
    </citation>
    <scope>NUCLEOTIDE SEQUENCE [LARGE SCALE GENOMIC DNA]</scope>
    <source>
        <strain evidence="17 18">1AS2c</strain>
    </source>
</reference>
<dbReference type="SUPFAM" id="SSF63737">
    <property type="entry name" value="Leukotriene A4 hydrolase N-terminal domain"/>
    <property type="match status" value="1"/>
</dbReference>
<evidence type="ECO:0000313" key="18">
    <source>
        <dbReference type="Proteomes" id="UP000306274"/>
    </source>
</evidence>
<evidence type="ECO:0000256" key="12">
    <source>
        <dbReference type="ARBA" id="ARBA00031533"/>
    </source>
</evidence>
<dbReference type="EC" id="3.4.11.2" evidence="4"/>
<feature type="domain" description="Aminopeptidase N-like N-terminal" evidence="16">
    <location>
        <begin position="214"/>
        <end position="277"/>
    </location>
</feature>
<feature type="compositionally biased region" description="Basic and acidic residues" evidence="13">
    <location>
        <begin position="61"/>
        <end position="93"/>
    </location>
</feature>
<dbReference type="InterPro" id="IPR001930">
    <property type="entry name" value="Peptidase_M1"/>
</dbReference>
<feature type="region of interest" description="Disordered" evidence="13">
    <location>
        <begin position="61"/>
        <end position="118"/>
    </location>
</feature>
<evidence type="ECO:0000256" key="10">
    <source>
        <dbReference type="ARBA" id="ARBA00023049"/>
    </source>
</evidence>
<dbReference type="Proteomes" id="UP000306274">
    <property type="component" value="Unassembled WGS sequence"/>
</dbReference>
<feature type="compositionally biased region" description="Basic and acidic residues" evidence="13">
    <location>
        <begin position="109"/>
        <end position="118"/>
    </location>
</feature>
<keyword evidence="7" id="KW-0479">Metal-binding</keyword>
<comment type="catalytic activity">
    <reaction evidence="1">
        <text>Release of an N-terminal amino acid, Xaa-|-Yaa- from a peptide, amide or arylamide. Xaa is preferably Ala, but may be most amino acids including Pro (slow action). When a terminal hydrophobic residue is followed by a prolyl residue, the two may be released as an intact Xaa-Pro dipeptide.</text>
        <dbReference type="EC" id="3.4.11.2"/>
    </reaction>
</comment>
<comment type="similarity">
    <text evidence="3">Belongs to the peptidase M1 family.</text>
</comment>
<evidence type="ECO:0000256" key="7">
    <source>
        <dbReference type="ARBA" id="ARBA00022723"/>
    </source>
</evidence>
<keyword evidence="14" id="KW-0732">Signal</keyword>
<sequence length="515" mass="55336">MNRRTPAAAPLALLLALALLGAGCTGGVEGTPGAAGLRDPYFPALGNGGYDVTHYSLKLDIDPSADDEHGPTDDKRPSADDMHGATDGKHGSAGDEGPADDSRGPAARPSDRPADRLRGTATITARATQDLSAFHLDLAGLDVESATVEGRPAAVNRAGKELIIRPGAAVEGRLRKGRTFTTVVRYSGSPRTITDPDGSKEGWLRTADGAVALGEPTGSMAWFPGNHHPSDKAAYDIEVTVPEPLTAVSNGELISRRTEGGRTTYHWRTAEPMASYVATLAVGRFSTHQSATPDGIRLFTAVDPESEAASEEVLDGIPAVLAWSAEKFGPYPFTSAGAIVERTGDAEYALETQNRPVFPGPPDTALLVHELAHQWFGNSVTPKSWRDMWLNEGFATYTEWLWAADHDDVPVEESFDEAYEDEANWAFPPAVPPSAADISEAPVYGRGAMVVHRLRLAIDDDEAFFDLVRGWTETHRHGNASTDDFTAYVEEETGEDLTGLWDDWLYGESRPSVED</sequence>
<keyword evidence="10" id="KW-0482">Metalloprotease</keyword>
<comment type="cofactor">
    <cofactor evidence="2">
        <name>Zn(2+)</name>
        <dbReference type="ChEBI" id="CHEBI:29105"/>
    </cofactor>
</comment>
<dbReference type="PRINTS" id="PR00756">
    <property type="entry name" value="ALADIPTASE"/>
</dbReference>
<dbReference type="CDD" id="cd09603">
    <property type="entry name" value="M1_APN_like"/>
    <property type="match status" value="1"/>
</dbReference>
<accession>A0ABY2PLV8</accession>
<evidence type="ECO:0000259" key="15">
    <source>
        <dbReference type="Pfam" id="PF01433"/>
    </source>
</evidence>
<evidence type="ECO:0000256" key="13">
    <source>
        <dbReference type="SAM" id="MobiDB-lite"/>
    </source>
</evidence>
<keyword evidence="9" id="KW-0862">Zinc</keyword>
<gene>
    <name evidence="17" type="ORF">E5Z02_03960</name>
</gene>
<feature type="signal peptide" evidence="14">
    <location>
        <begin position="1"/>
        <end position="22"/>
    </location>
</feature>
<evidence type="ECO:0000256" key="9">
    <source>
        <dbReference type="ARBA" id="ARBA00022833"/>
    </source>
</evidence>
<name>A0ABY2PLV8_9ACTN</name>
<dbReference type="PANTHER" id="PTHR11533:SF297">
    <property type="entry name" value="AMINOPEPTIDASE N"/>
    <property type="match status" value="1"/>
</dbReference>